<dbReference type="PANTHER" id="PTHR30620">
    <property type="entry name" value="PERIPLASMIC BETA-GLUCOSIDASE-RELATED"/>
    <property type="match status" value="1"/>
</dbReference>
<dbReference type="PANTHER" id="PTHR30620:SF33">
    <property type="entry name" value="BETA-D-GLUCAN EXOHYDROLASE-LIKE PROTEIN-RELATED"/>
    <property type="match status" value="1"/>
</dbReference>
<dbReference type="InterPro" id="IPR036962">
    <property type="entry name" value="Glyco_hydro_3_N_sf"/>
</dbReference>
<comment type="caution">
    <text evidence="3">The sequence shown here is derived from an EMBL/GenBank/DDBJ whole genome shotgun (WGS) entry which is preliminary data.</text>
</comment>
<dbReference type="InterPro" id="IPR051915">
    <property type="entry name" value="Cellulose_Degrad_GH3"/>
</dbReference>
<keyword evidence="1" id="KW-0378">Hydrolase</keyword>
<evidence type="ECO:0000313" key="3">
    <source>
        <dbReference type="EMBL" id="KAI3938497.1"/>
    </source>
</evidence>
<gene>
    <name evidence="3" type="ORF">MKW98_012760</name>
</gene>
<dbReference type="GO" id="GO:0009251">
    <property type="term" value="P:glucan catabolic process"/>
    <property type="evidence" value="ECO:0007669"/>
    <property type="project" value="TreeGrafter"/>
</dbReference>
<evidence type="ECO:0000259" key="2">
    <source>
        <dbReference type="Pfam" id="PF00933"/>
    </source>
</evidence>
<sequence>MIDTFQNSALQSRLGIPIIYATDAVHGHNNVFGATIFPHNIGLGATRDADLVQRIGAATALEVRATGVHCAFAPCVAVARDPRWGRYYESFSEDTEIVRNMASIVAGLQGLPPAGHPNGYPYVAGRNNVIACAKHFVGDGGTDKGINEGNAILSLSDLENIHM</sequence>
<accession>A0AAD4T5N3</accession>
<feature type="non-terminal residue" evidence="3">
    <location>
        <position position="1"/>
    </location>
</feature>
<proteinExistence type="predicted"/>
<dbReference type="AlphaFoldDB" id="A0AAD4T5N3"/>
<evidence type="ECO:0000313" key="4">
    <source>
        <dbReference type="Proteomes" id="UP001202328"/>
    </source>
</evidence>
<evidence type="ECO:0000256" key="1">
    <source>
        <dbReference type="ARBA" id="ARBA00022801"/>
    </source>
</evidence>
<dbReference type="SUPFAM" id="SSF51445">
    <property type="entry name" value="(Trans)glycosidases"/>
    <property type="match status" value="1"/>
</dbReference>
<name>A0AAD4T5N3_9MAGN</name>
<dbReference type="Gene3D" id="3.20.20.300">
    <property type="entry name" value="Glycoside hydrolase, family 3, N-terminal domain"/>
    <property type="match status" value="1"/>
</dbReference>
<dbReference type="Proteomes" id="UP001202328">
    <property type="component" value="Unassembled WGS sequence"/>
</dbReference>
<protein>
    <recommendedName>
        <fullName evidence="2">Glycoside hydrolase family 3 N-terminal domain-containing protein</fullName>
    </recommendedName>
</protein>
<dbReference type="Pfam" id="PF00933">
    <property type="entry name" value="Glyco_hydro_3"/>
    <property type="match status" value="1"/>
</dbReference>
<keyword evidence="4" id="KW-1185">Reference proteome</keyword>
<feature type="domain" description="Glycoside hydrolase family 3 N-terminal" evidence="2">
    <location>
        <begin position="4"/>
        <end position="163"/>
    </location>
</feature>
<dbReference type="EMBL" id="JAJJMB010005517">
    <property type="protein sequence ID" value="KAI3938497.1"/>
    <property type="molecule type" value="Genomic_DNA"/>
</dbReference>
<dbReference type="PRINTS" id="PR00133">
    <property type="entry name" value="GLHYDRLASE3"/>
</dbReference>
<dbReference type="InterPro" id="IPR017853">
    <property type="entry name" value="GH"/>
</dbReference>
<dbReference type="GO" id="GO:0008422">
    <property type="term" value="F:beta-glucosidase activity"/>
    <property type="evidence" value="ECO:0007669"/>
    <property type="project" value="TreeGrafter"/>
</dbReference>
<dbReference type="InterPro" id="IPR001764">
    <property type="entry name" value="Glyco_hydro_3_N"/>
</dbReference>
<organism evidence="3 4">
    <name type="scientific">Papaver atlanticum</name>
    <dbReference type="NCBI Taxonomy" id="357466"/>
    <lineage>
        <taxon>Eukaryota</taxon>
        <taxon>Viridiplantae</taxon>
        <taxon>Streptophyta</taxon>
        <taxon>Embryophyta</taxon>
        <taxon>Tracheophyta</taxon>
        <taxon>Spermatophyta</taxon>
        <taxon>Magnoliopsida</taxon>
        <taxon>Ranunculales</taxon>
        <taxon>Papaveraceae</taxon>
        <taxon>Papaveroideae</taxon>
        <taxon>Papaver</taxon>
    </lineage>
</organism>
<reference evidence="3" key="1">
    <citation type="submission" date="2022-04" db="EMBL/GenBank/DDBJ databases">
        <title>A functionally conserved STORR gene fusion in Papaver species that diverged 16.8 million years ago.</title>
        <authorList>
            <person name="Catania T."/>
        </authorList>
    </citation>
    <scope>NUCLEOTIDE SEQUENCE</scope>
    <source>
        <strain evidence="3">S-188037</strain>
    </source>
</reference>